<dbReference type="HOGENOM" id="CLU_1466980_0_0_10"/>
<dbReference type="AlphaFoldDB" id="A4SF20"/>
<evidence type="ECO:0000313" key="1">
    <source>
        <dbReference type="EMBL" id="ABP37079.1"/>
    </source>
</evidence>
<dbReference type="eggNOG" id="ENOG5033NAF">
    <property type="taxonomic scope" value="Bacteria"/>
</dbReference>
<dbReference type="EMBL" id="CP000607">
    <property type="protein sequence ID" value="ABP37079.1"/>
    <property type="molecule type" value="Genomic_DNA"/>
</dbReference>
<gene>
    <name evidence="1" type="ordered locus">Cvib_1065</name>
</gene>
<protein>
    <submittedName>
        <fullName evidence="1">Uncharacterized protein</fullName>
    </submittedName>
</protein>
<proteinExistence type="predicted"/>
<organism evidence="1">
    <name type="scientific">Chlorobium phaeovibrioides (strain DSM 265 / 1930)</name>
    <name type="common">Prosthecochloris vibrioformis (strain DSM 265)</name>
    <dbReference type="NCBI Taxonomy" id="290318"/>
    <lineage>
        <taxon>Bacteria</taxon>
        <taxon>Pseudomonadati</taxon>
        <taxon>Chlorobiota</taxon>
        <taxon>Chlorobiia</taxon>
        <taxon>Chlorobiales</taxon>
        <taxon>Chlorobiaceae</taxon>
        <taxon>Chlorobium/Pelodictyon group</taxon>
        <taxon>Chlorobium</taxon>
    </lineage>
</organism>
<name>A4SF20_CHLPM</name>
<dbReference type="OrthoDB" id="594633at2"/>
<accession>A4SF20</accession>
<reference evidence="1" key="1">
    <citation type="submission" date="2007-03" db="EMBL/GenBank/DDBJ databases">
        <title>Complete sequence of Prosthecochloris vibrioformis DSM 265.</title>
        <authorList>
            <consortium name="US DOE Joint Genome Institute"/>
            <person name="Copeland A."/>
            <person name="Lucas S."/>
            <person name="Lapidus A."/>
            <person name="Barry K."/>
            <person name="Detter J.C."/>
            <person name="Glavina del Rio T."/>
            <person name="Hammon N."/>
            <person name="Israni S."/>
            <person name="Pitluck S."/>
            <person name="Schmutz J."/>
            <person name="Larimer F."/>
            <person name="Land M."/>
            <person name="Hauser L."/>
            <person name="Mikhailova N."/>
            <person name="Li T."/>
            <person name="Overmann J."/>
            <person name="Schuster S.C."/>
            <person name="Bryant D.A."/>
            <person name="Richardson P."/>
        </authorList>
    </citation>
    <scope>NUCLEOTIDE SEQUENCE [LARGE SCALE GENOMIC DNA]</scope>
    <source>
        <strain evidence="1">DSM 265</strain>
    </source>
</reference>
<sequence length="185" mass="21338">MATITDSLAWAEVPVPLTIQQMNEHQQEAIASWMREVVDTKTEGFEELYHAISMIVKYIPHFVVIPLMVEHIKPQIAAGVCLKMGVDQATSYANDLPPEYFTEVSRHIDAPMMAEILGKMKKHHAEKFIITELRHHLTRMLQIAEHLNDRMLEIVAKHVALPEHQDDHLTHPHTTIFTRLRTLQE</sequence>
<dbReference type="KEGG" id="pvi:Cvib_1065"/>